<protein>
    <submittedName>
        <fullName evidence="1">Uncharacterized protein</fullName>
    </submittedName>
</protein>
<dbReference type="Proteomes" id="UP001062846">
    <property type="component" value="Chromosome 6"/>
</dbReference>
<evidence type="ECO:0000313" key="1">
    <source>
        <dbReference type="EMBL" id="KAI8550498.1"/>
    </source>
</evidence>
<reference evidence="1" key="1">
    <citation type="submission" date="2022-02" db="EMBL/GenBank/DDBJ databases">
        <title>Plant Genome Project.</title>
        <authorList>
            <person name="Zhang R.-G."/>
        </authorList>
    </citation>
    <scope>NUCLEOTIDE SEQUENCE</scope>
    <source>
        <strain evidence="1">AT1</strain>
    </source>
</reference>
<organism evidence="1 2">
    <name type="scientific">Rhododendron molle</name>
    <name type="common">Chinese azalea</name>
    <name type="synonym">Azalea mollis</name>
    <dbReference type="NCBI Taxonomy" id="49168"/>
    <lineage>
        <taxon>Eukaryota</taxon>
        <taxon>Viridiplantae</taxon>
        <taxon>Streptophyta</taxon>
        <taxon>Embryophyta</taxon>
        <taxon>Tracheophyta</taxon>
        <taxon>Spermatophyta</taxon>
        <taxon>Magnoliopsida</taxon>
        <taxon>eudicotyledons</taxon>
        <taxon>Gunneridae</taxon>
        <taxon>Pentapetalae</taxon>
        <taxon>asterids</taxon>
        <taxon>Ericales</taxon>
        <taxon>Ericaceae</taxon>
        <taxon>Ericoideae</taxon>
        <taxon>Rhodoreae</taxon>
        <taxon>Rhododendron</taxon>
    </lineage>
</organism>
<comment type="caution">
    <text evidence="1">The sequence shown here is derived from an EMBL/GenBank/DDBJ whole genome shotgun (WGS) entry which is preliminary data.</text>
</comment>
<sequence length="57" mass="6693">MVRVADGQARHKNRTTRLKSKEEMLLPQRTRPLHDRLCSIQGSPRETRLSRTSRSIH</sequence>
<evidence type="ECO:0000313" key="2">
    <source>
        <dbReference type="Proteomes" id="UP001062846"/>
    </source>
</evidence>
<accession>A0ACC0ND44</accession>
<gene>
    <name evidence="1" type="ORF">RHMOL_Rhmol06G0111700</name>
</gene>
<proteinExistence type="predicted"/>
<dbReference type="EMBL" id="CM046393">
    <property type="protein sequence ID" value="KAI8550498.1"/>
    <property type="molecule type" value="Genomic_DNA"/>
</dbReference>
<keyword evidence="2" id="KW-1185">Reference proteome</keyword>
<name>A0ACC0ND44_RHOML</name>